<dbReference type="AlphaFoldDB" id="A0ABD4JGT8"/>
<evidence type="ECO:0000256" key="2">
    <source>
        <dbReference type="ARBA" id="ARBA00007069"/>
    </source>
</evidence>
<dbReference type="InterPro" id="IPR035906">
    <property type="entry name" value="MetI-like_sf"/>
</dbReference>
<feature type="domain" description="ABC transmembrane type-1" evidence="9">
    <location>
        <begin position="21"/>
        <end position="215"/>
    </location>
</feature>
<dbReference type="PROSITE" id="PS50928">
    <property type="entry name" value="ABC_TM1"/>
    <property type="match status" value="1"/>
</dbReference>
<evidence type="ECO:0000256" key="3">
    <source>
        <dbReference type="ARBA" id="ARBA00022448"/>
    </source>
</evidence>
<feature type="transmembrane region" description="Helical" evidence="8">
    <location>
        <begin position="170"/>
        <end position="189"/>
    </location>
</feature>
<dbReference type="InterPro" id="IPR051322">
    <property type="entry name" value="AA_ABC_Transporter_Permease"/>
</dbReference>
<protein>
    <submittedName>
        <fullName evidence="10">ABC transporter permease</fullName>
    </submittedName>
</protein>
<dbReference type="InterPro" id="IPR000515">
    <property type="entry name" value="MetI-like"/>
</dbReference>
<comment type="caution">
    <text evidence="10">The sequence shown here is derived from an EMBL/GenBank/DDBJ whole genome shotgun (WGS) entry which is preliminary data.</text>
</comment>
<dbReference type="SUPFAM" id="SSF161098">
    <property type="entry name" value="MetI-like"/>
    <property type="match status" value="1"/>
</dbReference>
<feature type="transmembrane region" description="Helical" evidence="8">
    <location>
        <begin position="60"/>
        <end position="84"/>
    </location>
</feature>
<gene>
    <name evidence="10" type="ORF">CCAL12919_02120</name>
</gene>
<reference evidence="10 11" key="1">
    <citation type="submission" date="2020-10" db="EMBL/GenBank/DDBJ databases">
        <title>Campylobacter californiensis sp. nov. isolated from cattle and feral swine in California.</title>
        <authorList>
            <person name="Miller W.G."/>
        </authorList>
    </citation>
    <scope>NUCLEOTIDE SEQUENCE [LARGE SCALE GENOMIC DNA]</scope>
    <source>
        <strain evidence="10 11">RM12919</strain>
    </source>
</reference>
<dbReference type="EMBL" id="JADBHS010000003">
    <property type="protein sequence ID" value="MBE2985935.1"/>
    <property type="molecule type" value="Genomic_DNA"/>
</dbReference>
<feature type="transmembrane region" description="Helical" evidence="8">
    <location>
        <begin position="196"/>
        <end position="219"/>
    </location>
</feature>
<feature type="transmembrane region" description="Helical" evidence="8">
    <location>
        <begin position="141"/>
        <end position="164"/>
    </location>
</feature>
<keyword evidence="7 8" id="KW-0472">Membrane</keyword>
<feature type="transmembrane region" description="Helical" evidence="8">
    <location>
        <begin position="90"/>
        <end position="113"/>
    </location>
</feature>
<keyword evidence="5 8" id="KW-0812">Transmembrane</keyword>
<comment type="similarity">
    <text evidence="2">Belongs to the binding-protein-dependent transport system permease family. CysTW subfamily.</text>
</comment>
<evidence type="ECO:0000313" key="11">
    <source>
        <dbReference type="Proteomes" id="UP001318760"/>
    </source>
</evidence>
<dbReference type="Proteomes" id="UP001318760">
    <property type="component" value="Unassembled WGS sequence"/>
</dbReference>
<evidence type="ECO:0000256" key="8">
    <source>
        <dbReference type="RuleBase" id="RU363032"/>
    </source>
</evidence>
<evidence type="ECO:0000256" key="5">
    <source>
        <dbReference type="ARBA" id="ARBA00022692"/>
    </source>
</evidence>
<keyword evidence="3 8" id="KW-0813">Transport</keyword>
<sequence>MFGIDFSKFPDVFNRILLPAINETVYMSIVSTFLAFVIGIIPAVLLIISDKDGLKPNSKVYFILDICVNILRSFPFIILIIVLFPITKMIVGTSIGTTAAIVPLTIGAAPFVARLIENSLKEVDRGIIEAAKSFGASNFQIIFRIMFVEALPGIISAFTLTFIVNIGFSAMAGAVGGGGLGAVAINYGYQRFRPDIMFYTVVILIIMVQIVQILGNLAYKWTKK</sequence>
<feature type="transmembrane region" description="Helical" evidence="8">
    <location>
        <begin position="25"/>
        <end position="48"/>
    </location>
</feature>
<comment type="subcellular location">
    <subcellularLocation>
        <location evidence="1 8">Cell membrane</location>
        <topology evidence="1 8">Multi-pass membrane protein</topology>
    </subcellularLocation>
</comment>
<evidence type="ECO:0000256" key="7">
    <source>
        <dbReference type="ARBA" id="ARBA00023136"/>
    </source>
</evidence>
<proteinExistence type="inferred from homology"/>
<evidence type="ECO:0000313" key="10">
    <source>
        <dbReference type="EMBL" id="MBE2985935.1"/>
    </source>
</evidence>
<dbReference type="Pfam" id="PF00528">
    <property type="entry name" value="BPD_transp_1"/>
    <property type="match status" value="1"/>
</dbReference>
<organism evidence="10 11">
    <name type="scientific">Campylobacter californiensis</name>
    <dbReference type="NCBI Taxonomy" id="1032243"/>
    <lineage>
        <taxon>Bacteria</taxon>
        <taxon>Pseudomonadati</taxon>
        <taxon>Campylobacterota</taxon>
        <taxon>Epsilonproteobacteria</taxon>
        <taxon>Campylobacterales</taxon>
        <taxon>Campylobacteraceae</taxon>
        <taxon>Campylobacter</taxon>
    </lineage>
</organism>
<dbReference type="PANTHER" id="PTHR30450:SF1">
    <property type="entry name" value="D-METHIONINE TRANSPORT SYSTEM PERMEASE PROTEIN METI-RELATED"/>
    <property type="match status" value="1"/>
</dbReference>
<dbReference type="Gene3D" id="1.10.3720.10">
    <property type="entry name" value="MetI-like"/>
    <property type="match status" value="1"/>
</dbReference>
<dbReference type="PANTHER" id="PTHR30450">
    <property type="entry name" value="ABC TRANSPORTER PERMEASE"/>
    <property type="match status" value="1"/>
</dbReference>
<evidence type="ECO:0000256" key="1">
    <source>
        <dbReference type="ARBA" id="ARBA00004651"/>
    </source>
</evidence>
<evidence type="ECO:0000256" key="6">
    <source>
        <dbReference type="ARBA" id="ARBA00022989"/>
    </source>
</evidence>
<dbReference type="CDD" id="cd06261">
    <property type="entry name" value="TM_PBP2"/>
    <property type="match status" value="1"/>
</dbReference>
<evidence type="ECO:0000259" key="9">
    <source>
        <dbReference type="PROSITE" id="PS50928"/>
    </source>
</evidence>
<evidence type="ECO:0000256" key="4">
    <source>
        <dbReference type="ARBA" id="ARBA00022475"/>
    </source>
</evidence>
<dbReference type="RefSeq" id="WP_336613372.1">
    <property type="nucleotide sequence ID" value="NZ_JADBHS010000003.1"/>
</dbReference>
<keyword evidence="6 8" id="KW-1133">Transmembrane helix</keyword>
<name>A0ABD4JGT8_9BACT</name>
<dbReference type="GO" id="GO:0005886">
    <property type="term" value="C:plasma membrane"/>
    <property type="evidence" value="ECO:0007669"/>
    <property type="project" value="UniProtKB-SubCell"/>
</dbReference>
<accession>A0ABD4JGT8</accession>
<keyword evidence="4" id="KW-1003">Cell membrane</keyword>
<dbReference type="FunFam" id="1.10.3720.10:FF:000002">
    <property type="entry name" value="D-methionine ABC transporter permease MetI"/>
    <property type="match status" value="1"/>
</dbReference>